<dbReference type="PANTHER" id="PTHR12770">
    <property type="entry name" value="RUS1 FAMILY PROTEIN C16ORF58"/>
    <property type="match status" value="1"/>
</dbReference>
<evidence type="ECO:0000256" key="2">
    <source>
        <dbReference type="SAM" id="MobiDB-lite"/>
    </source>
</evidence>
<evidence type="ECO:0000313" key="4">
    <source>
        <dbReference type="EMBL" id="PXF48624.1"/>
    </source>
</evidence>
<reference evidence="4 5" key="1">
    <citation type="journal article" date="2018" name="Mol. Biol. Evol.">
        <title>Analysis of the draft genome of the red seaweed Gracilariopsis chorda provides insights into genome size evolution in Rhodophyta.</title>
        <authorList>
            <person name="Lee J."/>
            <person name="Yang E.C."/>
            <person name="Graf L."/>
            <person name="Yang J.H."/>
            <person name="Qiu H."/>
            <person name="Zel Zion U."/>
            <person name="Chan C.X."/>
            <person name="Stephens T.G."/>
            <person name="Weber A.P.M."/>
            <person name="Boo G.H."/>
            <person name="Boo S.M."/>
            <person name="Kim K.M."/>
            <person name="Shin Y."/>
            <person name="Jung M."/>
            <person name="Lee S.J."/>
            <person name="Yim H.S."/>
            <person name="Lee J.H."/>
            <person name="Bhattacharya D."/>
            <person name="Yoon H.S."/>
        </authorList>
    </citation>
    <scope>NUCLEOTIDE SEQUENCE [LARGE SCALE GENOMIC DNA]</scope>
    <source>
        <strain evidence="4 5">SKKU-2015</strain>
        <tissue evidence="4">Whole body</tissue>
    </source>
</reference>
<protein>
    <submittedName>
        <fullName evidence="4">Protein root UVB sensitive 3</fullName>
    </submittedName>
</protein>
<dbReference type="Proteomes" id="UP000247409">
    <property type="component" value="Unassembled WGS sequence"/>
</dbReference>
<dbReference type="InterPro" id="IPR054549">
    <property type="entry name" value="UVB_sens_RUS_dom"/>
</dbReference>
<evidence type="ECO:0000256" key="1">
    <source>
        <dbReference type="ARBA" id="ARBA00007558"/>
    </source>
</evidence>
<feature type="domain" description="Protein root UVB sensitive/RUS" evidence="3">
    <location>
        <begin position="102"/>
        <end position="339"/>
    </location>
</feature>
<evidence type="ECO:0000313" key="5">
    <source>
        <dbReference type="Proteomes" id="UP000247409"/>
    </source>
</evidence>
<keyword evidence="5" id="KW-1185">Reference proteome</keyword>
<evidence type="ECO:0000259" key="3">
    <source>
        <dbReference type="Pfam" id="PF04884"/>
    </source>
</evidence>
<feature type="compositionally biased region" description="Low complexity" evidence="2">
    <location>
        <begin position="35"/>
        <end position="50"/>
    </location>
</feature>
<sequence>MPICFASPFTNLPFHLKYRAATAKRREYRCKFFQSADPNPASSPRPASTSARKKHPLQTSSEPTIIEHSKDSAYQLDLRTATLQHVVLRDSSKRSTATLNPIRNILASLLPTGYPATVQPGYLYWTIWHIGRHIFRQSYYVLGTTSLLSSLGLSTSKSLAVGVTVKWVLKDGIGMGTKFLLSTSLARLVDADPKRFRMLGDTMMACSALVEILSILNPRYFLVFGTIAGLLREAGGAMSGPAYRVFLDSFAGNNNIGDVSSRGEAQVVIGNLLGLGLGVMIRHQLDALQGGIRLFGTVSAFVPLAGMHLFCTRNAVGTVRLRTLNWQRVNTVIDAYLSDETIPDVETVNRLERLLPFGKARALRKRIVLGASLKEFEHVADQMVEMLQEQCKNVIVVYDGSVVGLLIGVDADVQDMFFGLMWARKLVALVHTKETAEQKQMVRESLEWTREHHHVVMKLLNLRGWSTEKLLIPTETPRYRVSPDGQ</sequence>
<gene>
    <name evidence="4" type="ORF">BWQ96_01476</name>
</gene>
<dbReference type="Pfam" id="PF04884">
    <property type="entry name" value="UVB_sens_prot"/>
    <property type="match status" value="1"/>
</dbReference>
<organism evidence="4 5">
    <name type="scientific">Gracilariopsis chorda</name>
    <dbReference type="NCBI Taxonomy" id="448386"/>
    <lineage>
        <taxon>Eukaryota</taxon>
        <taxon>Rhodophyta</taxon>
        <taxon>Florideophyceae</taxon>
        <taxon>Rhodymeniophycidae</taxon>
        <taxon>Gracilariales</taxon>
        <taxon>Gracilariaceae</taxon>
        <taxon>Gracilariopsis</taxon>
    </lineage>
</organism>
<comment type="similarity">
    <text evidence="1">Belongs to the RUS1 family.</text>
</comment>
<dbReference type="OrthoDB" id="4476at2759"/>
<name>A0A2V3J2M4_9FLOR</name>
<dbReference type="PANTHER" id="PTHR12770:SF27">
    <property type="entry name" value="PROTEIN ROOT UVB SENSITIVE 5"/>
    <property type="match status" value="1"/>
</dbReference>
<proteinExistence type="inferred from homology"/>
<dbReference type="EMBL" id="NBIV01000012">
    <property type="protein sequence ID" value="PXF48624.1"/>
    <property type="molecule type" value="Genomic_DNA"/>
</dbReference>
<accession>A0A2V3J2M4</accession>
<dbReference type="InterPro" id="IPR006968">
    <property type="entry name" value="RUS_fam"/>
</dbReference>
<dbReference type="AlphaFoldDB" id="A0A2V3J2M4"/>
<comment type="caution">
    <text evidence="4">The sequence shown here is derived from an EMBL/GenBank/DDBJ whole genome shotgun (WGS) entry which is preliminary data.</text>
</comment>
<feature type="region of interest" description="Disordered" evidence="2">
    <location>
        <begin position="34"/>
        <end position="64"/>
    </location>
</feature>